<dbReference type="SUPFAM" id="SSF52058">
    <property type="entry name" value="L domain-like"/>
    <property type="match status" value="1"/>
</dbReference>
<gene>
    <name evidence="4" type="ORF">FNV43_RR03526</name>
</gene>
<dbReference type="Pfam" id="PF23247">
    <property type="entry name" value="LRR_RPS2"/>
    <property type="match status" value="1"/>
</dbReference>
<feature type="region of interest" description="Disordered" evidence="2">
    <location>
        <begin position="490"/>
        <end position="514"/>
    </location>
</feature>
<feature type="compositionally biased region" description="Basic and acidic residues" evidence="2">
    <location>
        <begin position="494"/>
        <end position="505"/>
    </location>
</feature>
<feature type="domain" description="Disease resistance protein At4g27190-like leucine-rich repeats" evidence="3">
    <location>
        <begin position="371"/>
        <end position="454"/>
    </location>
</feature>
<comment type="caution">
    <text evidence="4">The sequence shown here is derived from an EMBL/GenBank/DDBJ whole genome shotgun (WGS) entry which is preliminary data.</text>
</comment>
<name>A0A8K0HHX5_9ROSA</name>
<organism evidence="4 5">
    <name type="scientific">Rhamnella rubrinervis</name>
    <dbReference type="NCBI Taxonomy" id="2594499"/>
    <lineage>
        <taxon>Eukaryota</taxon>
        <taxon>Viridiplantae</taxon>
        <taxon>Streptophyta</taxon>
        <taxon>Embryophyta</taxon>
        <taxon>Tracheophyta</taxon>
        <taxon>Spermatophyta</taxon>
        <taxon>Magnoliopsida</taxon>
        <taxon>eudicotyledons</taxon>
        <taxon>Gunneridae</taxon>
        <taxon>Pentapetalae</taxon>
        <taxon>rosids</taxon>
        <taxon>fabids</taxon>
        <taxon>Rosales</taxon>
        <taxon>Rhamnaceae</taxon>
        <taxon>rhamnoid group</taxon>
        <taxon>Rhamneae</taxon>
        <taxon>Rhamnella</taxon>
    </lineage>
</organism>
<evidence type="ECO:0000256" key="1">
    <source>
        <dbReference type="ARBA" id="ARBA00022821"/>
    </source>
</evidence>
<dbReference type="PANTHER" id="PTHR33463">
    <property type="entry name" value="NB-ARC DOMAIN-CONTAINING PROTEIN-RELATED"/>
    <property type="match status" value="1"/>
</dbReference>
<feature type="compositionally biased region" description="Basic and acidic residues" evidence="2">
    <location>
        <begin position="336"/>
        <end position="351"/>
    </location>
</feature>
<dbReference type="Gene3D" id="3.80.10.10">
    <property type="entry name" value="Ribonuclease Inhibitor"/>
    <property type="match status" value="1"/>
</dbReference>
<dbReference type="OrthoDB" id="1164840at2759"/>
<dbReference type="PANTHER" id="PTHR33463:SF203">
    <property type="entry name" value="AAA+ ATPASE DOMAIN-CONTAINING PROTEIN"/>
    <property type="match status" value="1"/>
</dbReference>
<dbReference type="InterPro" id="IPR050905">
    <property type="entry name" value="Plant_NBS-LRR"/>
</dbReference>
<accession>A0A8K0HHX5</accession>
<reference evidence="4" key="1">
    <citation type="submission" date="2020-03" db="EMBL/GenBank/DDBJ databases">
        <title>A high-quality chromosome-level genome assembly of a woody plant with both climbing and erect habits, Rhamnella rubrinervis.</title>
        <authorList>
            <person name="Lu Z."/>
            <person name="Yang Y."/>
            <person name="Zhu X."/>
            <person name="Sun Y."/>
        </authorList>
    </citation>
    <scope>NUCLEOTIDE SEQUENCE</scope>
    <source>
        <strain evidence="4">BYM</strain>
        <tissue evidence="4">Leaf</tissue>
    </source>
</reference>
<dbReference type="InterPro" id="IPR032675">
    <property type="entry name" value="LRR_dom_sf"/>
</dbReference>
<evidence type="ECO:0000313" key="4">
    <source>
        <dbReference type="EMBL" id="KAF3453092.1"/>
    </source>
</evidence>
<sequence length="514" mass="59164">MHIQSLPSSLQVLKNLQTLHLEYCVLKEISSIGALVKLEILSLAGSEIQELPMEMRHLHHLKLLDITDCKKLMQIPPGVLSSLTRLEELYMRHSFSRWSPVQSSASLDELIPLSDRLKVLDVYVPRVKLLPRNLVLKNLTRFGICICFDRRISRSYLFENILCCGNEYLTDDLTESDLIESGINLLMNKCEKLALHGRQKNFNQLHEVGFSMLKMFRLYKCEDTVEYLVDLNSKWTDDQVQESTSEPTPTLVPFKCINWLPNLEKLEIIGCPKIRVVFDFHGLVMPLPEKEKANLKQVTVHEEEEEDQQHRCLKCIPPRKDKTVQGNNATTSSHSDAQREVRSTGRDDGLVRESPYPYRNYNMNGTDKELVFHNLNSLEVFMSNTGSLQVIVAKEEENAQDAVISFPYLRFISLKKLENLSCFSDQPNCAFHFPSLEKILIKGCYKLEKFVTAAADTPKLKHVEDRDLPPPQRNNWLGNLNTTIQHNFQLKQGRQKENPKQKEVLSESEELNSD</sequence>
<feature type="compositionally biased region" description="Polar residues" evidence="2">
    <location>
        <begin position="324"/>
        <end position="335"/>
    </location>
</feature>
<evidence type="ECO:0000259" key="3">
    <source>
        <dbReference type="Pfam" id="PF23247"/>
    </source>
</evidence>
<dbReference type="Proteomes" id="UP000796880">
    <property type="component" value="Unassembled WGS sequence"/>
</dbReference>
<dbReference type="AlphaFoldDB" id="A0A8K0HHX5"/>
<evidence type="ECO:0000256" key="2">
    <source>
        <dbReference type="SAM" id="MobiDB-lite"/>
    </source>
</evidence>
<dbReference type="EMBL" id="VOIH02000002">
    <property type="protein sequence ID" value="KAF3453092.1"/>
    <property type="molecule type" value="Genomic_DNA"/>
</dbReference>
<keyword evidence="1" id="KW-0611">Plant defense</keyword>
<keyword evidence="5" id="KW-1185">Reference proteome</keyword>
<protein>
    <recommendedName>
        <fullName evidence="3">Disease resistance protein At4g27190-like leucine-rich repeats domain-containing protein</fullName>
    </recommendedName>
</protein>
<feature type="region of interest" description="Disordered" evidence="2">
    <location>
        <begin position="317"/>
        <end position="355"/>
    </location>
</feature>
<dbReference type="InterPro" id="IPR057135">
    <property type="entry name" value="At4g27190-like_LRR"/>
</dbReference>
<proteinExistence type="predicted"/>
<evidence type="ECO:0000313" key="5">
    <source>
        <dbReference type="Proteomes" id="UP000796880"/>
    </source>
</evidence>